<evidence type="ECO:0000313" key="2">
    <source>
        <dbReference type="Proteomes" id="UP000464751"/>
    </source>
</evidence>
<dbReference type="RefSeq" id="WP_163076450.1">
    <property type="nucleotide sequence ID" value="NZ_CP048630.1"/>
</dbReference>
<dbReference type="InterPro" id="IPR029035">
    <property type="entry name" value="DHS-like_NAD/FAD-binding_dom"/>
</dbReference>
<name>A0A6P1YQY7_9HYPH</name>
<dbReference type="KEGG" id="apra:G3A50_17505"/>
<dbReference type="AlphaFoldDB" id="A0A6P1YQY7"/>
<dbReference type="EMBL" id="CP048630">
    <property type="protein sequence ID" value="QIB35310.1"/>
    <property type="molecule type" value="Genomic_DNA"/>
</dbReference>
<proteinExistence type="predicted"/>
<protein>
    <submittedName>
        <fullName evidence="1">Uncharacterized protein</fullName>
    </submittedName>
</protein>
<dbReference type="Pfam" id="PF13289">
    <property type="entry name" value="SIR2_2"/>
    <property type="match status" value="1"/>
</dbReference>
<dbReference type="SUPFAM" id="SSF52467">
    <property type="entry name" value="DHS-like NAD/FAD-binding domain"/>
    <property type="match status" value="1"/>
</dbReference>
<accession>A0A6P1YQY7</accession>
<organism evidence="1 2">
    <name type="scientific">Ancylobacter pratisalsi</name>
    <dbReference type="NCBI Taxonomy" id="1745854"/>
    <lineage>
        <taxon>Bacteria</taxon>
        <taxon>Pseudomonadati</taxon>
        <taxon>Pseudomonadota</taxon>
        <taxon>Alphaproteobacteria</taxon>
        <taxon>Hyphomicrobiales</taxon>
        <taxon>Xanthobacteraceae</taxon>
        <taxon>Ancylobacter</taxon>
    </lineage>
</organism>
<dbReference type="Proteomes" id="UP000464751">
    <property type="component" value="Chromosome"/>
</dbReference>
<evidence type="ECO:0000313" key="1">
    <source>
        <dbReference type="EMBL" id="QIB35310.1"/>
    </source>
</evidence>
<reference evidence="1 2" key="1">
    <citation type="submission" date="2020-02" db="EMBL/GenBank/DDBJ databases">
        <authorList>
            <person name="Li G."/>
        </authorList>
    </citation>
    <scope>NUCLEOTIDE SEQUENCE [LARGE SCALE GENOMIC DNA]</scope>
    <source>
        <strain evidence="1 2">DSM 102029</strain>
    </source>
</reference>
<gene>
    <name evidence="1" type="ORF">G3A50_17505</name>
</gene>
<sequence length="1211" mass="135016">MSLRFSDHGPEFPSALIDALMAGNVVFLCGTGISAPQLPDFKSLVDRTYARLGVEMDASEQRSYDGQRFEEVLGALGRRLADPEAMMRAASELLAVPADPQLDQHRTVLRLSRDLSNRVLTVTTNFDTLLERALDLPAPLVRPQSFAGQSLPAPGGAGFSGIIHIHGRLVDPTLGLDPTPLVLTSADYGDAYMRSGWASRFLFDLARCKTIVLIGYSANDAPVRYFLNVLEADRVRFPDLHPVYALDAYEDDPVEAEAGWGTLAVTPLTYCKLNPLTGARDHSPLWNDLHRLANIIERPKRSREELARQIHIGYSSALTDQQLRELSWLFTDRSDLWPITLDTITDPGWFRVFQDNKLWSIQDATWVIPAWIGRNFEDRQRFTIAVEWHATLGYDFLSRLDQQLRQAPPVSSFWLKAWRILLSAGPAERAGDFDENAYALKQKLESGLILDGELAQAVNLLAPMLVVRRPWRLHEDDGDEVAESVDAEAAEPRLSNLAALDLHVIDEYGANEIIEALNALDDYAVRILELGSEALRSSLQQSVDLGMIAEDYDTSDYSVPSVEDHSQNEHHNGVIFLVRAIVDAFPKAAAVDRDRARAQAAQWRTWPGRMGTRLLLHAARDVTAFSADEALQLLLELEDTDFWIIRREFALALLDRATATTPTLLDAIEARIRTSGDAYYARYPLKEGQIDWRAHARDSEVWLRLKMLDGAGSLSEAGRAELDAIVARRPHLERAVEDRDFFGSYSYGVRTVVGDSGPIVEADPDNRLKVAAELSQSPDIDRQMGWRSYCRSDPKGALETLVAAELTAPNVALWDDLLAALAVRNDEKDAPLRNQLVVDALAHLEALDMQALQPIAASVVDLLMFGPRRLIANLEDWCDRLWPAVQLPDHEIDFEKKLYETAINRAAGRLAQVLLAELDHTRKTEGQYEVRQRARLALVASDEGQAGIVGRAVLIHDFAFMLLADAELVEAHLLSRLVADTEEARGLRAVLVSHSSITPEVTKVAPEAVLRGVVESRADSGSAAQTASGILRPALASVRGDDADRWGIGEADVRRALREAPLKIRTGTLNVLVRWMHNDKGGAEEAWEKMVAPFFDRVWPKERRFVDDALNRDLMAIAVGSGRFFPDAVAKLRPFFSPYARERASVHPIKQSKVPEAYPHHVLDLLWLIFGPTGSSSYDMANILDRLVAADPSIEIDRRYQSLEQRTIRLH</sequence>
<dbReference type="Gene3D" id="3.40.50.1220">
    <property type="entry name" value="TPP-binding domain"/>
    <property type="match status" value="1"/>
</dbReference>
<keyword evidence="2" id="KW-1185">Reference proteome</keyword>